<feature type="compositionally biased region" description="Basic and acidic residues" evidence="1">
    <location>
        <begin position="236"/>
        <end position="247"/>
    </location>
</feature>
<organism evidence="3 4">
    <name type="scientific">Prosthecobacter fusiformis</name>
    <dbReference type="NCBI Taxonomy" id="48464"/>
    <lineage>
        <taxon>Bacteria</taxon>
        <taxon>Pseudomonadati</taxon>
        <taxon>Verrucomicrobiota</taxon>
        <taxon>Verrucomicrobiia</taxon>
        <taxon>Verrucomicrobiales</taxon>
        <taxon>Verrucomicrobiaceae</taxon>
        <taxon>Prosthecobacter</taxon>
    </lineage>
</organism>
<name>A0A4R7SR83_9BACT</name>
<reference evidence="3 4" key="1">
    <citation type="submission" date="2019-03" db="EMBL/GenBank/DDBJ databases">
        <title>Genomic Encyclopedia of Archaeal and Bacterial Type Strains, Phase II (KMG-II): from individual species to whole genera.</title>
        <authorList>
            <person name="Goeker M."/>
        </authorList>
    </citation>
    <scope>NUCLEOTIDE SEQUENCE [LARGE SCALE GENOMIC DNA]</scope>
    <source>
        <strain evidence="3 4">ATCC 25309</strain>
    </source>
</reference>
<feature type="region of interest" description="Disordered" evidence="1">
    <location>
        <begin position="26"/>
        <end position="93"/>
    </location>
</feature>
<comment type="caution">
    <text evidence="3">The sequence shown here is derived from an EMBL/GenBank/DDBJ whole genome shotgun (WGS) entry which is preliminary data.</text>
</comment>
<keyword evidence="4" id="KW-1185">Reference proteome</keyword>
<proteinExistence type="predicted"/>
<evidence type="ECO:0000313" key="3">
    <source>
        <dbReference type="EMBL" id="TDU80946.1"/>
    </source>
</evidence>
<feature type="region of interest" description="Disordered" evidence="1">
    <location>
        <begin position="146"/>
        <end position="168"/>
    </location>
</feature>
<gene>
    <name evidence="3" type="ORF">EI77_00248</name>
</gene>
<feature type="chain" id="PRO_5020317138" description="LTXXQ motif family protein" evidence="2">
    <location>
        <begin position="26"/>
        <end position="256"/>
    </location>
</feature>
<evidence type="ECO:0000256" key="1">
    <source>
        <dbReference type="SAM" id="MobiDB-lite"/>
    </source>
</evidence>
<feature type="compositionally biased region" description="Basic and acidic residues" evidence="1">
    <location>
        <begin position="146"/>
        <end position="157"/>
    </location>
</feature>
<evidence type="ECO:0008006" key="5">
    <source>
        <dbReference type="Google" id="ProtNLM"/>
    </source>
</evidence>
<keyword evidence="2" id="KW-0732">Signal</keyword>
<accession>A0A4R7SR83</accession>
<dbReference type="EMBL" id="SOCA01000001">
    <property type="protein sequence ID" value="TDU80946.1"/>
    <property type="molecule type" value="Genomic_DNA"/>
</dbReference>
<feature type="compositionally biased region" description="Basic and acidic residues" evidence="1">
    <location>
        <begin position="47"/>
        <end position="66"/>
    </location>
</feature>
<protein>
    <recommendedName>
        <fullName evidence="5">LTXXQ motif family protein</fullName>
    </recommendedName>
</protein>
<dbReference type="Proteomes" id="UP000295662">
    <property type="component" value="Unassembled WGS sequence"/>
</dbReference>
<evidence type="ECO:0000313" key="4">
    <source>
        <dbReference type="Proteomes" id="UP000295662"/>
    </source>
</evidence>
<dbReference type="AlphaFoldDB" id="A0A4R7SR83"/>
<feature type="signal peptide" evidence="2">
    <location>
        <begin position="1"/>
        <end position="25"/>
    </location>
</feature>
<sequence length="256" mass="28576">MKINVMTRFLALPGLLMALALVAHAEPPPPPKGERGDRPPGYGPPKGGDRGGERGDRDRGGDRGGDWRGGMSGYGGRPPMRHDGFDKLPEEEKKRVREALDKVWSRPEVIAAKDKAMRANEEMRDTIRESLAKIDPDAAAILARIEPKDHFDPRDLPKLPPSDSPEFPQMMVKRMGMELLSFSRPERREETRQLHDRVMAQPQVAEAVSRVVGTTGEERIQAVQKLREAYREAVGKEFQAARERRAAEGAPPPEKP</sequence>
<feature type="compositionally biased region" description="Gly residues" evidence="1">
    <location>
        <begin position="67"/>
        <end position="76"/>
    </location>
</feature>
<feature type="compositionally biased region" description="Basic and acidic residues" evidence="1">
    <location>
        <begin position="80"/>
        <end position="93"/>
    </location>
</feature>
<feature type="region of interest" description="Disordered" evidence="1">
    <location>
        <begin position="236"/>
        <end position="256"/>
    </location>
</feature>
<evidence type="ECO:0000256" key="2">
    <source>
        <dbReference type="SAM" id="SignalP"/>
    </source>
</evidence>